<dbReference type="PANTHER" id="PTHR30545">
    <property type="entry name" value="SUGAR FERMENTATION STIMULATION PROTEIN A"/>
    <property type="match status" value="1"/>
</dbReference>
<dbReference type="Gene3D" id="2.40.50.580">
    <property type="match status" value="1"/>
</dbReference>
<comment type="caution">
    <text evidence="4">The sequence shown here is derived from an EMBL/GenBank/DDBJ whole genome shotgun (WGS) entry which is preliminary data.</text>
</comment>
<sequence>MRFETPLVPARLISRYKRFLFDAELENGELITGSCPNTGSMQGLTTPGSRIWLSEHDSPTRKYRHMFEMIEADGTIVGVNTGMPNRIAAEAIAAGQVSDLADYTTVQREQKYGRNSRIDLLLTDPLRTTTYVEVKNVHFMRERSLAEFPDTVTARGAKHLEELGDMVDAGFRAIMLYVIQRNDCERFRICGDLDGFYATAYERARKRGVEAYAIKCLVSPGEITPAGLIPIDEPGIAALCTSIAISAEG</sequence>
<dbReference type="CDD" id="cd22359">
    <property type="entry name" value="SfsA-like_bacterial"/>
    <property type="match status" value="1"/>
</dbReference>
<dbReference type="OrthoDB" id="9802365at2"/>
<evidence type="ECO:0000313" key="5">
    <source>
        <dbReference type="Proteomes" id="UP000248925"/>
    </source>
</evidence>
<dbReference type="Proteomes" id="UP000248925">
    <property type="component" value="Unassembled WGS sequence"/>
</dbReference>
<evidence type="ECO:0000256" key="1">
    <source>
        <dbReference type="HAMAP-Rule" id="MF_00095"/>
    </source>
</evidence>
<feature type="domain" description="SfsA N-terminal OB" evidence="3">
    <location>
        <begin position="13"/>
        <end position="79"/>
    </location>
</feature>
<reference evidence="4 5" key="1">
    <citation type="journal article" date="2018" name="Sci. Rep.">
        <title>Rhizobium tumorigenes sp. nov., a novel plant tumorigenic bacterium isolated from cane gall tumors on thornless blackberry.</title>
        <authorList>
            <person name="Kuzmanovi N."/>
            <person name="Smalla K."/>
            <person name="Gronow S."/>
            <person name="PuBawska J."/>
        </authorList>
    </citation>
    <scope>NUCLEOTIDE SEQUENCE [LARGE SCALE GENOMIC DNA]</scope>
    <source>
        <strain evidence="4 5">CCBAU 85046</strain>
    </source>
</reference>
<name>A0A2W4CL57_9HYPH</name>
<organism evidence="4 5">
    <name type="scientific">Rhizobium tubonense</name>
    <dbReference type="NCBI Taxonomy" id="484088"/>
    <lineage>
        <taxon>Bacteria</taxon>
        <taxon>Pseudomonadati</taxon>
        <taxon>Pseudomonadota</taxon>
        <taxon>Alphaproteobacteria</taxon>
        <taxon>Hyphomicrobiales</taxon>
        <taxon>Rhizobiaceae</taxon>
        <taxon>Rhizobium/Agrobacterium group</taxon>
        <taxon>Rhizobium</taxon>
    </lineage>
</organism>
<dbReference type="Gene3D" id="3.40.1350.60">
    <property type="match status" value="1"/>
</dbReference>
<dbReference type="Pfam" id="PF03749">
    <property type="entry name" value="SfsA"/>
    <property type="match status" value="1"/>
</dbReference>
<keyword evidence="5" id="KW-1185">Reference proteome</keyword>
<dbReference type="PANTHER" id="PTHR30545:SF2">
    <property type="entry name" value="SUGAR FERMENTATION STIMULATION PROTEIN A"/>
    <property type="match status" value="1"/>
</dbReference>
<proteinExistence type="inferred from homology"/>
<evidence type="ECO:0000259" key="3">
    <source>
        <dbReference type="Pfam" id="PF17746"/>
    </source>
</evidence>
<dbReference type="InterPro" id="IPR005224">
    <property type="entry name" value="SfsA"/>
</dbReference>
<dbReference type="InterPro" id="IPR041465">
    <property type="entry name" value="SfsA_N"/>
</dbReference>
<gene>
    <name evidence="1" type="primary">sfsA</name>
    <name evidence="4" type="ORF">CPY51_20700</name>
</gene>
<dbReference type="HAMAP" id="MF_00095">
    <property type="entry name" value="SfsA"/>
    <property type="match status" value="1"/>
</dbReference>
<dbReference type="Pfam" id="PF17746">
    <property type="entry name" value="SfsA_N"/>
    <property type="match status" value="1"/>
</dbReference>
<evidence type="ECO:0000313" key="4">
    <source>
        <dbReference type="EMBL" id="PZM11195.1"/>
    </source>
</evidence>
<dbReference type="AlphaFoldDB" id="A0A2W4CL57"/>
<protein>
    <recommendedName>
        <fullName evidence="1">Sugar fermentation stimulation protein homolog</fullName>
    </recommendedName>
</protein>
<dbReference type="EMBL" id="PCDP01000040">
    <property type="protein sequence ID" value="PZM11195.1"/>
    <property type="molecule type" value="Genomic_DNA"/>
</dbReference>
<dbReference type="GO" id="GO:0003677">
    <property type="term" value="F:DNA binding"/>
    <property type="evidence" value="ECO:0007669"/>
    <property type="project" value="InterPro"/>
</dbReference>
<feature type="domain" description="Sugar fermentation stimulation protein C-terminal" evidence="2">
    <location>
        <begin position="83"/>
        <end position="221"/>
    </location>
</feature>
<dbReference type="InterPro" id="IPR040452">
    <property type="entry name" value="SfsA_C"/>
</dbReference>
<evidence type="ECO:0000259" key="2">
    <source>
        <dbReference type="Pfam" id="PF03749"/>
    </source>
</evidence>
<dbReference type="NCBIfam" id="TIGR00230">
    <property type="entry name" value="sfsA"/>
    <property type="match status" value="1"/>
</dbReference>
<comment type="similarity">
    <text evidence="1">Belongs to the SfsA family.</text>
</comment>
<dbReference type="RefSeq" id="WP_111162133.1">
    <property type="nucleotide sequence ID" value="NZ_PCDP01000040.1"/>
</dbReference>
<accession>A0A2W4CL57</accession>